<organism evidence="2 3">
    <name type="scientific">Methylocapsa polymorpha</name>
    <dbReference type="NCBI Taxonomy" id="3080828"/>
    <lineage>
        <taxon>Bacteria</taxon>
        <taxon>Pseudomonadati</taxon>
        <taxon>Pseudomonadota</taxon>
        <taxon>Alphaproteobacteria</taxon>
        <taxon>Hyphomicrobiales</taxon>
        <taxon>Beijerinckiaceae</taxon>
        <taxon>Methylocapsa</taxon>
    </lineage>
</organism>
<keyword evidence="3" id="KW-1185">Reference proteome</keyword>
<dbReference type="InterPro" id="IPR000086">
    <property type="entry name" value="NUDIX_hydrolase_dom"/>
</dbReference>
<feature type="domain" description="Nudix hydrolase" evidence="1">
    <location>
        <begin position="101"/>
        <end position="221"/>
    </location>
</feature>
<dbReference type="RefSeq" id="WP_407338560.1">
    <property type="nucleotide sequence ID" value="NZ_CP136862.1"/>
</dbReference>
<protein>
    <submittedName>
        <fullName evidence="2">NUDIX domain-containing protein</fullName>
    </submittedName>
</protein>
<dbReference type="InterPro" id="IPR015797">
    <property type="entry name" value="NUDIX_hydrolase-like_dom_sf"/>
</dbReference>
<dbReference type="Pfam" id="PF00293">
    <property type="entry name" value="NUDIX"/>
    <property type="match status" value="1"/>
</dbReference>
<reference evidence="2 3" key="1">
    <citation type="submission" date="2023-10" db="EMBL/GenBank/DDBJ databases">
        <title>Novel methanotroph of the genus Methylocapsa from a subarctic wetland.</title>
        <authorList>
            <person name="Belova S.E."/>
            <person name="Oshkin I.Y."/>
            <person name="Miroshnikov K."/>
            <person name="Dedysh S.N."/>
        </authorList>
    </citation>
    <scope>NUCLEOTIDE SEQUENCE [LARGE SCALE GENOMIC DNA]</scope>
    <source>
        <strain evidence="2 3">RX1</strain>
    </source>
</reference>
<accession>A0ABZ0HT97</accession>
<dbReference type="SUPFAM" id="SSF55811">
    <property type="entry name" value="Nudix"/>
    <property type="match status" value="1"/>
</dbReference>
<sequence>MTQASPRIEDIDAIDYRVEPKPWRFSIEEAAAIDRHWEKLRAGNPHLFNGRVFLMHTGTVEEQDDRRILRGGGFETEYKAFLAWRDFGFPGDTANCFAMAALVSADGAFMLGRMNNHTANAGKIYFPAGTPDPEDLKGETIDLEGSVLRELAEETGIASDEVTIAEGWTVVFDGPRIACMKIVRSRFRAAEIEARFKDFIATEEKPELDALHAVFSTRDFDEENMPDFTLRFLRHALARSDRS</sequence>
<proteinExistence type="predicted"/>
<name>A0ABZ0HT97_9HYPH</name>
<evidence type="ECO:0000313" key="2">
    <source>
        <dbReference type="EMBL" id="WOJ89116.1"/>
    </source>
</evidence>
<evidence type="ECO:0000259" key="1">
    <source>
        <dbReference type="Pfam" id="PF00293"/>
    </source>
</evidence>
<gene>
    <name evidence="2" type="ORF">RZS28_15090</name>
</gene>
<dbReference type="EMBL" id="CP136862">
    <property type="protein sequence ID" value="WOJ89116.1"/>
    <property type="molecule type" value="Genomic_DNA"/>
</dbReference>
<dbReference type="Proteomes" id="UP001626536">
    <property type="component" value="Chromosome"/>
</dbReference>
<dbReference type="Gene3D" id="3.90.79.10">
    <property type="entry name" value="Nucleoside Triphosphate Pyrophosphohydrolase"/>
    <property type="match status" value="1"/>
</dbReference>
<evidence type="ECO:0000313" key="3">
    <source>
        <dbReference type="Proteomes" id="UP001626536"/>
    </source>
</evidence>